<protein>
    <submittedName>
        <fullName evidence="4">Uncharacterized protein</fullName>
    </submittedName>
</protein>
<name>A0ABP0FPW7_CLALP</name>
<dbReference type="Gene3D" id="3.40.50.300">
    <property type="entry name" value="P-loop containing nucleotide triphosphate hydrolases"/>
    <property type="match status" value="1"/>
</dbReference>
<dbReference type="PROSITE" id="PS51419">
    <property type="entry name" value="RAB"/>
    <property type="match status" value="1"/>
</dbReference>
<dbReference type="InterPro" id="IPR027417">
    <property type="entry name" value="P-loop_NTPase"/>
</dbReference>
<dbReference type="Pfam" id="PF00071">
    <property type="entry name" value="Ras"/>
    <property type="match status" value="1"/>
</dbReference>
<dbReference type="NCBIfam" id="TIGR00231">
    <property type="entry name" value="small_GTP"/>
    <property type="match status" value="1"/>
</dbReference>
<proteinExistence type="predicted"/>
<dbReference type="EMBL" id="CAWYQH010000068">
    <property type="protein sequence ID" value="CAK8680482.1"/>
    <property type="molecule type" value="Genomic_DNA"/>
</dbReference>
<dbReference type="InterPro" id="IPR001806">
    <property type="entry name" value="Small_GTPase"/>
</dbReference>
<organism evidence="4 5">
    <name type="scientific">Clavelina lepadiformis</name>
    <name type="common">Light-bulb sea squirt</name>
    <name type="synonym">Ascidia lepadiformis</name>
    <dbReference type="NCBI Taxonomy" id="159417"/>
    <lineage>
        <taxon>Eukaryota</taxon>
        <taxon>Metazoa</taxon>
        <taxon>Chordata</taxon>
        <taxon>Tunicata</taxon>
        <taxon>Ascidiacea</taxon>
        <taxon>Aplousobranchia</taxon>
        <taxon>Clavelinidae</taxon>
        <taxon>Clavelina</taxon>
    </lineage>
</organism>
<dbReference type="PRINTS" id="PR00449">
    <property type="entry name" value="RASTRNSFRMNG"/>
</dbReference>
<keyword evidence="1" id="KW-0547">Nucleotide-binding</keyword>
<evidence type="ECO:0000256" key="2">
    <source>
        <dbReference type="ARBA" id="ARBA00023134"/>
    </source>
</evidence>
<accession>A0ABP0FPW7</accession>
<dbReference type="PROSITE" id="PS51421">
    <property type="entry name" value="RAS"/>
    <property type="match status" value="1"/>
</dbReference>
<keyword evidence="2" id="KW-0342">GTP-binding</keyword>
<dbReference type="InterPro" id="IPR003578">
    <property type="entry name" value="Small_GTPase_Rho"/>
</dbReference>
<evidence type="ECO:0000313" key="5">
    <source>
        <dbReference type="Proteomes" id="UP001642483"/>
    </source>
</evidence>
<gene>
    <name evidence="4" type="ORF">CVLEPA_LOCUS10730</name>
</gene>
<comment type="caution">
    <text evidence="4">The sequence shown here is derived from an EMBL/GenBank/DDBJ whole genome shotgun (WGS) entry which is preliminary data.</text>
</comment>
<dbReference type="SUPFAM" id="SSF52540">
    <property type="entry name" value="P-loop containing nucleoside triphosphate hydrolases"/>
    <property type="match status" value="1"/>
</dbReference>
<dbReference type="SMART" id="SM00174">
    <property type="entry name" value="RHO"/>
    <property type="match status" value="1"/>
</dbReference>
<sequence>MNPQTNVEGGSAVLNEFATRSSLQSRDSSDHTASNNNTCKLSMAPDLPGRFSGEYCEQRNSNSPDVIPAAEKCQLDREKRLKCVLLGDGAVGKTSLVVSYTTNGYPTEYVPTAYDNYSVRIKVDADPIRLQICDTAGQDEFDNMRPLCYPGTDVFLICFSVVRPTSLCNVRDKWLPEIKKYLPKVPIVLVGTQTDLRTSLDVLVDLARFSERPVTEEEAEKFTKQCGATCYVECSALTQKNLKEVFDTALLEALDFNERKERKVKKKVSWRKKKNDSLKTDYTATLKARRKSGIWWRRCLCMR</sequence>
<dbReference type="SMART" id="SM00175">
    <property type="entry name" value="RAB"/>
    <property type="match status" value="1"/>
</dbReference>
<reference evidence="4 5" key="1">
    <citation type="submission" date="2024-02" db="EMBL/GenBank/DDBJ databases">
        <authorList>
            <person name="Daric V."/>
            <person name="Darras S."/>
        </authorList>
    </citation>
    <scope>NUCLEOTIDE SEQUENCE [LARGE SCALE GENOMIC DNA]</scope>
</reference>
<dbReference type="PROSITE" id="PS51420">
    <property type="entry name" value="RHO"/>
    <property type="match status" value="1"/>
</dbReference>
<keyword evidence="5" id="KW-1185">Reference proteome</keyword>
<evidence type="ECO:0000256" key="3">
    <source>
        <dbReference type="SAM" id="MobiDB-lite"/>
    </source>
</evidence>
<dbReference type="PANTHER" id="PTHR24072">
    <property type="entry name" value="RHO FAMILY GTPASE"/>
    <property type="match status" value="1"/>
</dbReference>
<dbReference type="InterPro" id="IPR005225">
    <property type="entry name" value="Small_GTP-bd"/>
</dbReference>
<feature type="compositionally biased region" description="Polar residues" evidence="3">
    <location>
        <begin position="18"/>
        <end position="40"/>
    </location>
</feature>
<dbReference type="CDD" id="cd04130">
    <property type="entry name" value="Wrch_1"/>
    <property type="match status" value="1"/>
</dbReference>
<evidence type="ECO:0000313" key="4">
    <source>
        <dbReference type="EMBL" id="CAK8680482.1"/>
    </source>
</evidence>
<evidence type="ECO:0000256" key="1">
    <source>
        <dbReference type="ARBA" id="ARBA00022741"/>
    </source>
</evidence>
<dbReference type="SMART" id="SM00173">
    <property type="entry name" value="RAS"/>
    <property type="match status" value="1"/>
</dbReference>
<dbReference type="Proteomes" id="UP001642483">
    <property type="component" value="Unassembled WGS sequence"/>
</dbReference>
<feature type="region of interest" description="Disordered" evidence="3">
    <location>
        <begin position="1"/>
        <end position="45"/>
    </location>
</feature>